<dbReference type="EMBL" id="VLKE01000001">
    <property type="protein sequence ID" value="TWH70873.1"/>
    <property type="molecule type" value="Genomic_DNA"/>
</dbReference>
<proteinExistence type="predicted"/>
<gene>
    <name evidence="2" type="ORF">JD77_05898</name>
</gene>
<sequence>MRPFKLRPPRLVAAVLAVSLVLAGCTDDSSEPAKVSELAGAMSTVAQDLPPDAVEAAERLVDIVLDGTPDQSVAAAAELLRRSGVPIVSSGGPVVAMPDALVLYDSPVYAELIPALVTATRARDRYAVDQWATLLTSLGLTTRKLTFAQVTNALAGWGKLDGEQPAFTTAAAVVRALSARRGQVLYPAAAVATTYLDPLQTVLLLAHATSRFGMVRKSTTKATALGLAAGAFVVARADDDKGPCEVFTTLFETDNVATKANSDFLKDQLKDRLAGAVLKEGAKEIFDRASEAYGKAGATLSVIMLMLGARLTLTSDKTSTHFKHQAGSRAEHVTLTAKAEFDIKIAADKLECYSLAGLSIPKAGPLEGFTIKWSSEQDQRGTIQKGGSAYLVAVSADSTKMTKGGKTGADGVSTLEVKPPVEKPAGTGEKLKGSATFIAKMDKENFPFELGDLFALGSGAAGFAVSKIFDLVKDALTRAGLPEQSITVGVDYHGSDIIVAKGHGRIELILAAIPDAYVDLVSCSGIQGPFKGTGGFGGSVTEWIRLARLIGVPVADEYPGGRARVSVMGNAGQPNPFPIMKGEGGKQFLDGVLTFYPPASANSAVILDDKRVGRPVGEVEMLVAGNPFPFGDLVWPAVRVTSDPRCPEVTYEYDNA</sequence>
<dbReference type="RefSeq" id="WP_145777059.1">
    <property type="nucleotide sequence ID" value="NZ_JBIAZH010000060.1"/>
</dbReference>
<dbReference type="Proteomes" id="UP000319825">
    <property type="component" value="Unassembled WGS sequence"/>
</dbReference>
<evidence type="ECO:0000256" key="1">
    <source>
        <dbReference type="SAM" id="SignalP"/>
    </source>
</evidence>
<organism evidence="2 3">
    <name type="scientific">Micromonospora olivasterospora</name>
    <dbReference type="NCBI Taxonomy" id="1880"/>
    <lineage>
        <taxon>Bacteria</taxon>
        <taxon>Bacillati</taxon>
        <taxon>Actinomycetota</taxon>
        <taxon>Actinomycetes</taxon>
        <taxon>Micromonosporales</taxon>
        <taxon>Micromonosporaceae</taxon>
        <taxon>Micromonospora</taxon>
    </lineage>
</organism>
<evidence type="ECO:0000313" key="2">
    <source>
        <dbReference type="EMBL" id="TWH70873.1"/>
    </source>
</evidence>
<accession>A0A562IJK4</accession>
<keyword evidence="1" id="KW-0732">Signal</keyword>
<dbReference type="AlphaFoldDB" id="A0A562IJK4"/>
<name>A0A562IJK4_MICOL</name>
<comment type="caution">
    <text evidence="2">The sequence shown here is derived from an EMBL/GenBank/DDBJ whole genome shotgun (WGS) entry which is preliminary data.</text>
</comment>
<reference evidence="2 3" key="1">
    <citation type="submission" date="2019-07" db="EMBL/GenBank/DDBJ databases">
        <title>R&amp;d 2014.</title>
        <authorList>
            <person name="Klenk H.-P."/>
        </authorList>
    </citation>
    <scope>NUCLEOTIDE SEQUENCE [LARGE SCALE GENOMIC DNA]</scope>
    <source>
        <strain evidence="2 3">DSM 43868</strain>
    </source>
</reference>
<dbReference type="PROSITE" id="PS51257">
    <property type="entry name" value="PROKAR_LIPOPROTEIN"/>
    <property type="match status" value="1"/>
</dbReference>
<protein>
    <submittedName>
        <fullName evidence="2">Uncharacterized protein</fullName>
    </submittedName>
</protein>
<dbReference type="OrthoDB" id="3307919at2"/>
<feature type="chain" id="PRO_5038677663" evidence="1">
    <location>
        <begin position="24"/>
        <end position="656"/>
    </location>
</feature>
<evidence type="ECO:0000313" key="3">
    <source>
        <dbReference type="Proteomes" id="UP000319825"/>
    </source>
</evidence>
<feature type="signal peptide" evidence="1">
    <location>
        <begin position="1"/>
        <end position="23"/>
    </location>
</feature>
<keyword evidence="3" id="KW-1185">Reference proteome</keyword>